<sequence length="110" mass="12653">MPKPDKQGWWPHGMTKCEWARKPVGYVAKYASKGQQHDDNGNALPMPKRARIYGQGGLDGAQRDEKAWWISPAWVRDAWMIQDRPRQAIGGGWFALETGDWRPSPFEIQF</sequence>
<gene>
    <name evidence="2" type="ORF">ABNW52_09070</name>
</gene>
<dbReference type="EMBL" id="JBEFLD010000004">
    <property type="protein sequence ID" value="MEQ6290764.1"/>
    <property type="molecule type" value="Genomic_DNA"/>
</dbReference>
<dbReference type="Pfam" id="PF23343">
    <property type="entry name" value="REP_ORF2-G2P"/>
    <property type="match status" value="1"/>
</dbReference>
<organism evidence="2 3">
    <name type="scientific">Vogesella oryzagri</name>
    <dbReference type="NCBI Taxonomy" id="3160864"/>
    <lineage>
        <taxon>Bacteria</taxon>
        <taxon>Pseudomonadati</taxon>
        <taxon>Pseudomonadota</taxon>
        <taxon>Betaproteobacteria</taxon>
        <taxon>Neisseriales</taxon>
        <taxon>Chromobacteriaceae</taxon>
        <taxon>Vogesella</taxon>
    </lineage>
</organism>
<feature type="domain" description="Replication-associated protein ORF2/G2P" evidence="1">
    <location>
        <begin position="1"/>
        <end position="34"/>
    </location>
</feature>
<dbReference type="InterPro" id="IPR056906">
    <property type="entry name" value="ORF2/G2P_dom"/>
</dbReference>
<name>A0ABV1M3F4_9NEIS</name>
<comment type="caution">
    <text evidence="2">The sequence shown here is derived from an EMBL/GenBank/DDBJ whole genome shotgun (WGS) entry which is preliminary data.</text>
</comment>
<evidence type="ECO:0000259" key="1">
    <source>
        <dbReference type="Pfam" id="PF23343"/>
    </source>
</evidence>
<evidence type="ECO:0000313" key="2">
    <source>
        <dbReference type="EMBL" id="MEQ6290764.1"/>
    </source>
</evidence>
<evidence type="ECO:0000313" key="3">
    <source>
        <dbReference type="Proteomes" id="UP001433638"/>
    </source>
</evidence>
<dbReference type="RefSeq" id="WP_349586650.1">
    <property type="nucleotide sequence ID" value="NZ_JBEFLD010000004.1"/>
</dbReference>
<protein>
    <recommendedName>
        <fullName evidence="1">Replication-associated protein ORF2/G2P domain-containing protein</fullName>
    </recommendedName>
</protein>
<accession>A0ABV1M3F4</accession>
<keyword evidence="3" id="KW-1185">Reference proteome</keyword>
<reference evidence="2" key="1">
    <citation type="submission" date="2024-06" db="EMBL/GenBank/DDBJ databases">
        <title>Genome sequence of Vogesella sp. MAHUQ-64.</title>
        <authorList>
            <person name="Huq M.A."/>
        </authorList>
    </citation>
    <scope>NUCLEOTIDE SEQUENCE</scope>
    <source>
        <strain evidence="2">MAHUQ-64</strain>
    </source>
</reference>
<dbReference type="Proteomes" id="UP001433638">
    <property type="component" value="Unassembled WGS sequence"/>
</dbReference>
<proteinExistence type="predicted"/>